<feature type="transmembrane region" description="Helical" evidence="2">
    <location>
        <begin position="20"/>
        <end position="36"/>
    </location>
</feature>
<evidence type="ECO:0000313" key="4">
    <source>
        <dbReference type="Proteomes" id="UP000001492"/>
    </source>
</evidence>
<evidence type="ECO:0000256" key="2">
    <source>
        <dbReference type="SAM" id="Phobius"/>
    </source>
</evidence>
<dbReference type="eggNOG" id="COG0803">
    <property type="taxonomic scope" value="Bacteria"/>
</dbReference>
<dbReference type="OrthoDB" id="780137at2"/>
<name>E8RN53_ASTEC</name>
<reference evidence="4" key="1">
    <citation type="submission" date="2010-12" db="EMBL/GenBank/DDBJ databases">
        <title>Complete sequence of chromosome 1 of Asticcacaulis excentricus CB 48.</title>
        <authorList>
            <consortium name="US DOE Joint Genome Institute"/>
            <person name="Lucas S."/>
            <person name="Copeland A."/>
            <person name="Lapidus A."/>
            <person name="Cheng J.-F."/>
            <person name="Bruce D."/>
            <person name="Goodwin L."/>
            <person name="Pitluck S."/>
            <person name="Teshima H."/>
            <person name="Davenport K."/>
            <person name="Detter J.C."/>
            <person name="Han C."/>
            <person name="Tapia R."/>
            <person name="Land M."/>
            <person name="Hauser L."/>
            <person name="Jeffries C."/>
            <person name="Kyrpides N."/>
            <person name="Ivanova N."/>
            <person name="Ovchinnikova G."/>
            <person name="Brun Y.V."/>
            <person name="Woyke T."/>
        </authorList>
    </citation>
    <scope>NUCLEOTIDE SEQUENCE [LARGE SCALE GENOMIC DNA]</scope>
    <source>
        <strain evidence="4">ATCC 15261 / DSM 4724 / KCTC 12464 / NCIMB 9791 / VKM B-1370 / CB 48</strain>
    </source>
</reference>
<protein>
    <recommendedName>
        <fullName evidence="5">DUF4175 domain-containing protein</fullName>
    </recommendedName>
</protein>
<dbReference type="HOGENOM" id="CLU_023022_0_0_5"/>
<dbReference type="STRING" id="573065.Astex_1211"/>
<dbReference type="KEGG" id="aex:Astex_1211"/>
<dbReference type="RefSeq" id="WP_013478718.1">
    <property type="nucleotide sequence ID" value="NC_014816.1"/>
</dbReference>
<keyword evidence="2" id="KW-1133">Transmembrane helix</keyword>
<keyword evidence="2" id="KW-0812">Transmembrane</keyword>
<feature type="transmembrane region" description="Helical" evidence="2">
    <location>
        <begin position="42"/>
        <end position="59"/>
    </location>
</feature>
<feature type="transmembrane region" description="Helical" evidence="2">
    <location>
        <begin position="124"/>
        <end position="144"/>
    </location>
</feature>
<dbReference type="EMBL" id="CP002395">
    <property type="protein sequence ID" value="ADU12886.1"/>
    <property type="molecule type" value="Genomic_DNA"/>
</dbReference>
<feature type="region of interest" description="Disordered" evidence="1">
    <location>
        <begin position="450"/>
        <end position="519"/>
    </location>
</feature>
<evidence type="ECO:0000256" key="1">
    <source>
        <dbReference type="SAM" id="MobiDB-lite"/>
    </source>
</evidence>
<evidence type="ECO:0008006" key="5">
    <source>
        <dbReference type="Google" id="ProtNLM"/>
    </source>
</evidence>
<organism evidence="3 4">
    <name type="scientific">Asticcacaulis excentricus (strain ATCC 15261 / DSM 4724 / KCTC 12464 / NCIMB 9791 / VKM B-1370 / CB 48)</name>
    <dbReference type="NCBI Taxonomy" id="573065"/>
    <lineage>
        <taxon>Bacteria</taxon>
        <taxon>Pseudomonadati</taxon>
        <taxon>Pseudomonadota</taxon>
        <taxon>Alphaproteobacteria</taxon>
        <taxon>Caulobacterales</taxon>
        <taxon>Caulobacteraceae</taxon>
        <taxon>Asticcacaulis</taxon>
    </lineage>
</organism>
<proteinExistence type="predicted"/>
<gene>
    <name evidence="3" type="ordered locus">Astex_1211</name>
</gene>
<accession>E8RN53</accession>
<keyword evidence="2" id="KW-0472">Membrane</keyword>
<dbReference type="AlphaFoldDB" id="E8RN53"/>
<evidence type="ECO:0000313" key="3">
    <source>
        <dbReference type="EMBL" id="ADU12886.1"/>
    </source>
</evidence>
<keyword evidence="4" id="KW-1185">Reference proteome</keyword>
<dbReference type="Proteomes" id="UP000001492">
    <property type="component" value="Chromosome 1"/>
</dbReference>
<sequence length="707" mass="76654">MRPHSFTASARLRTLLNDGLTALPLIVAVTFAGWAVGEETGLLMALCLGLVVAFALAMWRLKRFDRAWVIGALNAHRADMEDSADLLFARTEDLNPLQALQQQRMIERLPSPAVLTPPWRWKPVGFALALGLAIGALTAVLFWLPQTHPTAAASGTRGTGAPKLISAEIAVTPPAYTRQAGHRETTLDLKVPQNTKLVWRLRFAPDAANVRLVFHDGQSMALRRDGTGWSAALSADRSRLYRIAADGLPTQPLHRLEVTPDAPPKVEAVLPDRALTLVTPGQTQWPLVFSASDDYGVATSTELRIIQAQGQGENITFRERTLTLTGTGGATDKRFATRLDLKALGFAVGDDLIVQLTVHDNRTPSPQEVRSPSLILRWPSDLGAESTGLEALARKTLPAYFRSQRQIIIDIEALLKEKPRLKPDTFLSRSDAIGVDQRLLRLRYGQFLGEEAEGEREAPPGLEEGHSENDGHDHGGHDHGGHDHGGLAAKPDAAPVFGDGGNVTAEYGHTHDEPEAATLLDPETRATLKKALDEMWQSELHLRQGNPQTALPHAYKALGYIKEVQQATRIFLSRVGPELPPIDHNRRMTGKRDGIAPVPFAVTAAPSPDAPVVALWTALAETPGAKNDLPLAALDGWLRTNEGRVGDPLSLLAAVEAVRADPGCAACRQTLRGQLWRVLTRPPAGLAPRPAVTASGGRYLDALERPR</sequence>
<feature type="compositionally biased region" description="Basic and acidic residues" evidence="1">
    <location>
        <begin position="455"/>
        <end position="485"/>
    </location>
</feature>